<accession>A0ABW4QGM4</accession>
<sequence length="148" mass="16899">MGSLIKKQIELLNLKGIPSQVVQGKRDEFLARWEGIFAQSLSDSQKRKIRFHQSMWNVFSLDKAASTRGGKAISAFNGLNKKECFIFYAGEENALYLQNAKELKGGDLVAHFDVFIEDIYVVDREFAWTFVIPHELDCGPYFTVKQSE</sequence>
<protein>
    <submittedName>
        <fullName evidence="1">DUF4275 family protein</fullName>
    </submittedName>
</protein>
<dbReference type="EMBL" id="JBHUFW010000004">
    <property type="protein sequence ID" value="MFD1862772.1"/>
    <property type="molecule type" value="Genomic_DNA"/>
</dbReference>
<evidence type="ECO:0000313" key="2">
    <source>
        <dbReference type="Proteomes" id="UP001597273"/>
    </source>
</evidence>
<reference evidence="2" key="1">
    <citation type="journal article" date="2019" name="Int. J. Syst. Evol. Microbiol.">
        <title>The Global Catalogue of Microorganisms (GCM) 10K type strain sequencing project: providing services to taxonomists for standard genome sequencing and annotation.</title>
        <authorList>
            <consortium name="The Broad Institute Genomics Platform"/>
            <consortium name="The Broad Institute Genome Sequencing Center for Infectious Disease"/>
            <person name="Wu L."/>
            <person name="Ma J."/>
        </authorList>
    </citation>
    <scope>NUCLEOTIDE SEQUENCE [LARGE SCALE GENOMIC DNA]</scope>
    <source>
        <strain evidence="2">CGMCC 1.15475</strain>
    </source>
</reference>
<dbReference type="InterPro" id="IPR025454">
    <property type="entry name" value="DUF4275"/>
</dbReference>
<organism evidence="1 2">
    <name type="scientific">Planococcus chinensis</name>
    <dbReference type="NCBI Taxonomy" id="272917"/>
    <lineage>
        <taxon>Bacteria</taxon>
        <taxon>Bacillati</taxon>
        <taxon>Bacillota</taxon>
        <taxon>Bacilli</taxon>
        <taxon>Bacillales</taxon>
        <taxon>Caryophanaceae</taxon>
        <taxon>Planococcus</taxon>
    </lineage>
</organism>
<evidence type="ECO:0000313" key="1">
    <source>
        <dbReference type="EMBL" id="MFD1862772.1"/>
    </source>
</evidence>
<comment type="caution">
    <text evidence="1">The sequence shown here is derived from an EMBL/GenBank/DDBJ whole genome shotgun (WGS) entry which is preliminary data.</text>
</comment>
<dbReference type="Proteomes" id="UP001597273">
    <property type="component" value="Unassembled WGS sequence"/>
</dbReference>
<gene>
    <name evidence="1" type="ORF">ACFSDB_07505</name>
</gene>
<dbReference type="RefSeq" id="WP_204892173.1">
    <property type="nucleotide sequence ID" value="NZ_JBHUFW010000004.1"/>
</dbReference>
<dbReference type="Pfam" id="PF14101">
    <property type="entry name" value="DUF4275"/>
    <property type="match status" value="1"/>
</dbReference>
<keyword evidence="2" id="KW-1185">Reference proteome</keyword>
<proteinExistence type="predicted"/>
<name>A0ABW4QGM4_9BACL</name>